<evidence type="ECO:0000313" key="5">
    <source>
        <dbReference type="Proteomes" id="UP000182059"/>
    </source>
</evidence>
<feature type="domain" description="LTD" evidence="3">
    <location>
        <begin position="10"/>
        <end position="123"/>
    </location>
</feature>
<evidence type="ECO:0000259" key="3">
    <source>
        <dbReference type="PROSITE" id="PS51841"/>
    </source>
</evidence>
<protein>
    <recommendedName>
        <fullName evidence="6">PKD domain-containing protein</fullName>
    </recommendedName>
</protein>
<evidence type="ECO:0000256" key="1">
    <source>
        <dbReference type="SAM" id="SignalP"/>
    </source>
</evidence>
<proteinExistence type="predicted"/>
<name>A0A1J5G286_9BACT</name>
<evidence type="ECO:0000259" key="2">
    <source>
        <dbReference type="PROSITE" id="PS50093"/>
    </source>
</evidence>
<dbReference type="Proteomes" id="UP000182059">
    <property type="component" value="Unassembled WGS sequence"/>
</dbReference>
<dbReference type="Gene3D" id="2.60.40.10">
    <property type="entry name" value="Immunoglobulins"/>
    <property type="match status" value="1"/>
</dbReference>
<organism evidence="4 5">
    <name type="scientific">Candidatus Nomurabacteria bacterium CG2_30_43_9</name>
    <dbReference type="NCBI Taxonomy" id="1805283"/>
    <lineage>
        <taxon>Bacteria</taxon>
        <taxon>Candidatus Nomuraibacteriota</taxon>
    </lineage>
</organism>
<dbReference type="PROSITE" id="PS51841">
    <property type="entry name" value="LTD"/>
    <property type="match status" value="2"/>
</dbReference>
<dbReference type="InterPro" id="IPR013783">
    <property type="entry name" value="Ig-like_fold"/>
</dbReference>
<dbReference type="AlphaFoldDB" id="A0A1J5G286"/>
<accession>A0A1J5G286</accession>
<feature type="signal peptide" evidence="1">
    <location>
        <begin position="1"/>
        <end position="18"/>
    </location>
</feature>
<dbReference type="InterPro" id="IPR022409">
    <property type="entry name" value="PKD/Chitinase_dom"/>
</dbReference>
<keyword evidence="1" id="KW-0732">Signal</keyword>
<dbReference type="InterPro" id="IPR036415">
    <property type="entry name" value="Lamin_tail_dom_sf"/>
</dbReference>
<evidence type="ECO:0000313" key="4">
    <source>
        <dbReference type="EMBL" id="OIP66685.1"/>
    </source>
</evidence>
<dbReference type="Pfam" id="PF18911">
    <property type="entry name" value="PKD_4"/>
    <property type="match status" value="1"/>
</dbReference>
<gene>
    <name evidence="4" type="ORF">AUK15_00080</name>
</gene>
<dbReference type="InterPro" id="IPR000601">
    <property type="entry name" value="PKD_dom"/>
</dbReference>
<dbReference type="SMART" id="SM00089">
    <property type="entry name" value="PKD"/>
    <property type="match status" value="1"/>
</dbReference>
<evidence type="ECO:0008006" key="6">
    <source>
        <dbReference type="Google" id="ProtNLM"/>
    </source>
</evidence>
<dbReference type="Pfam" id="PF00932">
    <property type="entry name" value="LTD"/>
    <property type="match status" value="1"/>
</dbReference>
<feature type="chain" id="PRO_5013267018" description="PKD domain-containing protein" evidence="1">
    <location>
        <begin position="19"/>
        <end position="448"/>
    </location>
</feature>
<dbReference type="InterPro" id="IPR035986">
    <property type="entry name" value="PKD_dom_sf"/>
</dbReference>
<dbReference type="InterPro" id="IPR001322">
    <property type="entry name" value="Lamin_tail_dom"/>
</dbReference>
<reference evidence="4 5" key="1">
    <citation type="journal article" date="2016" name="Environ. Microbiol.">
        <title>Genomic resolution of a cold subsurface aquifer community provides metabolic insights for novel microbes adapted to high CO concentrations.</title>
        <authorList>
            <person name="Probst A.J."/>
            <person name="Castelle C.J."/>
            <person name="Singh A."/>
            <person name="Brown C.T."/>
            <person name="Anantharaman K."/>
            <person name="Sharon I."/>
            <person name="Hug L.A."/>
            <person name="Burstein D."/>
            <person name="Emerson J.B."/>
            <person name="Thomas B.C."/>
            <person name="Banfield J.F."/>
        </authorList>
    </citation>
    <scope>NUCLEOTIDE SEQUENCE [LARGE SCALE GENOMIC DNA]</scope>
    <source>
        <strain evidence="4">CG2_30_43_9</strain>
    </source>
</reference>
<feature type="domain" description="LTD" evidence="3">
    <location>
        <begin position="242"/>
        <end position="372"/>
    </location>
</feature>
<dbReference type="SUPFAM" id="SSF74853">
    <property type="entry name" value="Lamin A/C globular tail domain"/>
    <property type="match status" value="2"/>
</dbReference>
<dbReference type="EMBL" id="MNYX01000002">
    <property type="protein sequence ID" value="OIP66685.1"/>
    <property type="molecule type" value="Genomic_DNA"/>
</dbReference>
<sequence length="448" mass="48066">MKKIIFILILFFAQTVSATVIVNEVQISPINERFIELYNSDSSDVDLTGWYIQRKTATGSSFGSLVSSTQLNGKIIKANGYFLISRNSYSNSDIVTNITLTESNTIRVRDSKGKDVDQIEWGSIDAGKSYQRITAGEWVTALSTPGIANSVSQSANAPIEINTNTASTQTTPQVTAQAGPQTRVVLAGAPIIFEGKIAGLENNFGRSVQTTWSFGDGASSVGESVLHTYYYPGEYTAVLDVVSGSLTATDKMLVRVVLPNLSLSSGGDNARSFFTIVNHGGDELDVSGWQVASNEKIFTFPKNTILGARKSATFASEVTGLATPVGVIPELRFPNGTSVPIKVEAIASQDPTPILKTPEKTKVVASAETRVAPQAPQYQEASVLNAISDDTPAPPRQESGLWPWYVGSAFLGALALAGIRLTKNTEQKATINADDFEIIEETDDEEPH</sequence>
<feature type="domain" description="PKD" evidence="2">
    <location>
        <begin position="205"/>
        <end position="263"/>
    </location>
</feature>
<dbReference type="SUPFAM" id="SSF49299">
    <property type="entry name" value="PKD domain"/>
    <property type="match status" value="1"/>
</dbReference>
<dbReference type="Gene3D" id="2.60.40.1260">
    <property type="entry name" value="Lamin Tail domain"/>
    <property type="match status" value="1"/>
</dbReference>
<comment type="caution">
    <text evidence="4">The sequence shown here is derived from an EMBL/GenBank/DDBJ whole genome shotgun (WGS) entry which is preliminary data.</text>
</comment>
<dbReference type="PROSITE" id="PS50093">
    <property type="entry name" value="PKD"/>
    <property type="match status" value="1"/>
</dbReference>